<dbReference type="FunCoup" id="A0A0B2ULN2">
    <property type="interactions" value="186"/>
</dbReference>
<organism evidence="5 6">
    <name type="scientific">Ordospora colligata OC4</name>
    <dbReference type="NCBI Taxonomy" id="1354746"/>
    <lineage>
        <taxon>Eukaryota</taxon>
        <taxon>Fungi</taxon>
        <taxon>Fungi incertae sedis</taxon>
        <taxon>Microsporidia</taxon>
        <taxon>Ordosporidae</taxon>
        <taxon>Ordospora</taxon>
    </lineage>
</organism>
<evidence type="ECO:0000313" key="5">
    <source>
        <dbReference type="EMBL" id="KHN69895.1"/>
    </source>
</evidence>
<dbReference type="OrthoDB" id="414863at2759"/>
<dbReference type="InterPro" id="IPR018130">
    <property type="entry name" value="Ribosomal_uS2_CS"/>
</dbReference>
<evidence type="ECO:0000313" key="6">
    <source>
        <dbReference type="Proteomes" id="UP000031056"/>
    </source>
</evidence>
<dbReference type="InterPro" id="IPR005707">
    <property type="entry name" value="Ribosomal_uS2_euk/arc"/>
</dbReference>
<dbReference type="PRINTS" id="PR00395">
    <property type="entry name" value="RIBOSOMALS2"/>
</dbReference>
<dbReference type="Gene3D" id="3.40.50.10490">
    <property type="entry name" value="Glucose-6-phosphate isomerase like protein, domain 1"/>
    <property type="match status" value="1"/>
</dbReference>
<dbReference type="InParanoid" id="A0A0B2ULN2"/>
<dbReference type="STRING" id="1354746.A0A0B2ULN2"/>
<keyword evidence="6" id="KW-1185">Reference proteome</keyword>
<name>A0A0B2ULN2_9MICR</name>
<dbReference type="AlphaFoldDB" id="A0A0B2ULN2"/>
<dbReference type="PROSITE" id="PS00963">
    <property type="entry name" value="RIBOSOMAL_S2_2"/>
    <property type="match status" value="1"/>
</dbReference>
<gene>
    <name evidence="5" type="ORF">M896_040900</name>
</gene>
<evidence type="ECO:0000256" key="4">
    <source>
        <dbReference type="RuleBase" id="RU003631"/>
    </source>
</evidence>
<dbReference type="EMBL" id="JOKQ01000004">
    <property type="protein sequence ID" value="KHN69895.1"/>
    <property type="molecule type" value="Genomic_DNA"/>
</dbReference>
<evidence type="ECO:0000256" key="3">
    <source>
        <dbReference type="ARBA" id="ARBA00023274"/>
    </source>
</evidence>
<proteinExistence type="inferred from homology"/>
<keyword evidence="2 4" id="KW-0689">Ribosomal protein</keyword>
<comment type="similarity">
    <text evidence="1 4">Belongs to the universal ribosomal protein uS2 family.</text>
</comment>
<dbReference type="GO" id="GO:0006412">
    <property type="term" value="P:translation"/>
    <property type="evidence" value="ECO:0007669"/>
    <property type="project" value="InterPro"/>
</dbReference>
<dbReference type="HOGENOM" id="CLU_058171_2_0_1"/>
<evidence type="ECO:0000256" key="2">
    <source>
        <dbReference type="ARBA" id="ARBA00022980"/>
    </source>
</evidence>
<accession>A0A0B2ULN2</accession>
<evidence type="ECO:0000256" key="1">
    <source>
        <dbReference type="ARBA" id="ARBA00006242"/>
    </source>
</evidence>
<dbReference type="GO" id="GO:0015935">
    <property type="term" value="C:small ribosomal subunit"/>
    <property type="evidence" value="ECO:0007669"/>
    <property type="project" value="InterPro"/>
</dbReference>
<dbReference type="PANTHER" id="PTHR11489">
    <property type="entry name" value="40S RIBOSOMAL PROTEIN SA"/>
    <property type="match status" value="1"/>
</dbReference>
<protein>
    <submittedName>
        <fullName evidence="5">Ribosomal protein SA</fullName>
    </submittedName>
</protein>
<dbReference type="InterPro" id="IPR001865">
    <property type="entry name" value="Ribosomal_uS2"/>
</dbReference>
<reference evidence="5 6" key="1">
    <citation type="journal article" date="2014" name="MBio">
        <title>The Ordospora colligata genome; evolution of extreme reduction in microsporidia and host-to-parasite horizontal gene transfer.</title>
        <authorList>
            <person name="Pombert J.-F."/>
            <person name="Haag K.L."/>
            <person name="Beidas S."/>
            <person name="Ebert D."/>
            <person name="Keeling P.J."/>
        </authorList>
    </citation>
    <scope>NUCLEOTIDE SEQUENCE [LARGE SCALE GENOMIC DNA]</scope>
    <source>
        <strain evidence="5 6">OC4</strain>
    </source>
</reference>
<dbReference type="GO" id="GO:0003735">
    <property type="term" value="F:structural constituent of ribosome"/>
    <property type="evidence" value="ECO:0007669"/>
    <property type="project" value="InterPro"/>
</dbReference>
<dbReference type="VEuPathDB" id="MicrosporidiaDB:M896_040900"/>
<dbReference type="Pfam" id="PF00318">
    <property type="entry name" value="Ribosomal_S2"/>
    <property type="match status" value="1"/>
</dbReference>
<comment type="caution">
    <text evidence="5">The sequence shown here is derived from an EMBL/GenBank/DDBJ whole genome shotgun (WGS) entry which is preliminary data.</text>
</comment>
<dbReference type="InterPro" id="IPR023591">
    <property type="entry name" value="Ribosomal_uS2_flav_dom_sf"/>
</dbReference>
<keyword evidence="3 4" id="KW-0687">Ribonucleoprotein</keyword>
<sequence>MAQAEIKIPEAFVDLLIRSHGHLGGVKATENFDRYVYGTRERDNIKIIAINAMWEKLILAARVFCSLSYPSDVAVLSTKAFGRKPVMKFCQAVGATAITGRFVPGSFTNSVVKRKYNPRILIVSDAYADKQAIAESFHCNLPIIAFTSTDNSLRGVEVAIPMNNRSPNAIGTGFFILSRLINYMKTGAELDRDMKEVELFFFRDSVELEQLAEEQNLVDAPEGAMQGGSDAMSGRMPEEWNGF</sequence>
<dbReference type="RefSeq" id="XP_014563937.1">
    <property type="nucleotide sequence ID" value="XM_014708451.1"/>
</dbReference>
<dbReference type="GeneID" id="26261529"/>
<dbReference type="SUPFAM" id="SSF52313">
    <property type="entry name" value="Ribosomal protein S2"/>
    <property type="match status" value="1"/>
</dbReference>
<dbReference type="Proteomes" id="UP000031056">
    <property type="component" value="Unassembled WGS sequence"/>
</dbReference>